<organism evidence="3 4">
    <name type="scientific">Venturia effusa</name>
    <dbReference type="NCBI Taxonomy" id="50376"/>
    <lineage>
        <taxon>Eukaryota</taxon>
        <taxon>Fungi</taxon>
        <taxon>Dikarya</taxon>
        <taxon>Ascomycota</taxon>
        <taxon>Pezizomycotina</taxon>
        <taxon>Dothideomycetes</taxon>
        <taxon>Pleosporomycetidae</taxon>
        <taxon>Venturiales</taxon>
        <taxon>Venturiaceae</taxon>
        <taxon>Venturia</taxon>
    </lineage>
</organism>
<keyword evidence="2" id="KW-0812">Transmembrane</keyword>
<feature type="region of interest" description="Disordered" evidence="1">
    <location>
        <begin position="310"/>
        <end position="348"/>
    </location>
</feature>
<evidence type="ECO:0000313" key="3">
    <source>
        <dbReference type="EMBL" id="QDS69148.1"/>
    </source>
</evidence>
<evidence type="ECO:0000256" key="1">
    <source>
        <dbReference type="SAM" id="MobiDB-lite"/>
    </source>
</evidence>
<feature type="region of interest" description="Disordered" evidence="1">
    <location>
        <begin position="528"/>
        <end position="565"/>
    </location>
</feature>
<dbReference type="OrthoDB" id="3944780at2759"/>
<dbReference type="Proteomes" id="UP000316270">
    <property type="component" value="Chromosome 2"/>
</dbReference>
<feature type="compositionally biased region" description="Polar residues" evidence="1">
    <location>
        <begin position="400"/>
        <end position="414"/>
    </location>
</feature>
<feature type="region of interest" description="Disordered" evidence="1">
    <location>
        <begin position="387"/>
        <end position="461"/>
    </location>
</feature>
<feature type="transmembrane region" description="Helical" evidence="2">
    <location>
        <begin position="596"/>
        <end position="616"/>
    </location>
</feature>
<feature type="compositionally biased region" description="Low complexity" evidence="1">
    <location>
        <begin position="433"/>
        <end position="451"/>
    </location>
</feature>
<gene>
    <name evidence="3" type="ORF">FKW77_010476</name>
</gene>
<name>A0A517L0J0_9PEZI</name>
<feature type="compositionally biased region" description="Polar residues" evidence="1">
    <location>
        <begin position="327"/>
        <end position="346"/>
    </location>
</feature>
<keyword evidence="4" id="KW-1185">Reference proteome</keyword>
<reference evidence="3 4" key="1">
    <citation type="submission" date="2019-07" db="EMBL/GenBank/DDBJ databases">
        <title>Finished genome of Venturia effusa.</title>
        <authorList>
            <person name="Young C.A."/>
            <person name="Cox M.P."/>
            <person name="Ganley A.R.D."/>
            <person name="David W.J."/>
        </authorList>
    </citation>
    <scope>NUCLEOTIDE SEQUENCE [LARGE SCALE GENOMIC DNA]</scope>
    <source>
        <strain evidence="4">albino</strain>
    </source>
</reference>
<dbReference type="EMBL" id="CP042186">
    <property type="protein sequence ID" value="QDS69148.1"/>
    <property type="molecule type" value="Genomic_DNA"/>
</dbReference>
<proteinExistence type="predicted"/>
<evidence type="ECO:0000313" key="4">
    <source>
        <dbReference type="Proteomes" id="UP000316270"/>
    </source>
</evidence>
<dbReference type="AlphaFoldDB" id="A0A517L0J0"/>
<keyword evidence="2" id="KW-1133">Transmembrane helix</keyword>
<protein>
    <submittedName>
        <fullName evidence="3">Uncharacterized protein</fullName>
    </submittedName>
</protein>
<keyword evidence="2" id="KW-0472">Membrane</keyword>
<sequence length="620" mass="67931">MSSLYYESSQECLEDFYQSRDNIYDESYYKSFEVFGMYNLPTRQDDGLVLEDQCRLWRQRLSEEKEEARQQVILQQEILGHAGFAHDKEVRHSSSAMIASSVLEGKTINQQRAYFHQKSRPFALEPDKTHDPLPNAIGDLTLKQLANERPRAAPTPIVASSSTPVLDVVPAAVGLMPQAGPGKMYDIFAEEEDFFFWREMLALPAKLTSPSVKFAFDIFSEEDAVFGDLFAEPTLSEAPTVLYTPASSDVAFSPTVKKYPLSKLDQTIRKMKLRIPGLAMSALIDMYKEMEADGRVTYPVPEPVVTPVVASVPPPMVPDSGSDEETLSGSEKGTSNGTPNTVSSVSDSDDFIMKIDMTPFPTPTKVKGPRPQTLVKAINAKAITSEAPATSLSPMDMSVETLSRPDSPTSTDLMNISAGRGKPFTPILDVIESSPTSSPSNSKGKSSTASPFAYSNTPSPTRARRAVWSYAPILSPIQDGEVKEQAKTESALDSKMPTIQVNGTELIELGDLEEAQDDDTVLGVPAPPFETLEQSPQEVRVESNDLRTTAQTTKAPVHEDPMDEDDLEELEDCPITTIGWIATNISAYLMAQSIRIAPISVVMIVGVAVLAGHRFLDKQL</sequence>
<accession>A0A517L0J0</accession>
<evidence type="ECO:0000256" key="2">
    <source>
        <dbReference type="SAM" id="Phobius"/>
    </source>
</evidence>